<dbReference type="InterPro" id="IPR036179">
    <property type="entry name" value="Ig-like_dom_sf"/>
</dbReference>
<feature type="domain" description="Ig-like" evidence="2">
    <location>
        <begin position="280"/>
        <end position="377"/>
    </location>
</feature>
<dbReference type="InterPro" id="IPR050380">
    <property type="entry name" value="Immune_Resp_Modulators"/>
</dbReference>
<feature type="domain" description="Ig-like" evidence="2">
    <location>
        <begin position="80"/>
        <end position="173"/>
    </location>
</feature>
<dbReference type="FunFam" id="2.60.40.10:FF:002350">
    <property type="entry name" value="Immunoglobulin heavy variable 1-4"/>
    <property type="match status" value="1"/>
</dbReference>
<proteinExistence type="predicted"/>
<dbReference type="InterPro" id="IPR007110">
    <property type="entry name" value="Ig-like_dom"/>
</dbReference>
<protein>
    <recommendedName>
        <fullName evidence="2">Ig-like domain-containing protein</fullName>
    </recommendedName>
</protein>
<dbReference type="Ensembl" id="ENSOMYT00000009266.2">
    <property type="protein sequence ID" value="ENSOMYP00000008358.2"/>
    <property type="gene ID" value="ENSOMYG00000054293.1"/>
</dbReference>
<dbReference type="Pfam" id="PF07654">
    <property type="entry name" value="C1-set"/>
    <property type="match status" value="3"/>
</dbReference>
<dbReference type="Proteomes" id="UP000694395">
    <property type="component" value="Chromosome 13"/>
</dbReference>
<evidence type="ECO:0000256" key="1">
    <source>
        <dbReference type="ARBA" id="ARBA00023319"/>
    </source>
</evidence>
<dbReference type="CDD" id="cd00098">
    <property type="entry name" value="IgC1"/>
    <property type="match status" value="1"/>
</dbReference>
<dbReference type="PROSITE" id="PS00290">
    <property type="entry name" value="IG_MHC"/>
    <property type="match status" value="1"/>
</dbReference>
<dbReference type="InterPro" id="IPR003597">
    <property type="entry name" value="Ig_C1-set"/>
</dbReference>
<reference evidence="3" key="2">
    <citation type="submission" date="2025-08" db="UniProtKB">
        <authorList>
            <consortium name="Ensembl"/>
        </authorList>
    </citation>
    <scope>IDENTIFICATION</scope>
</reference>
<dbReference type="InterPro" id="IPR003006">
    <property type="entry name" value="Ig/MHC_CS"/>
</dbReference>
<evidence type="ECO:0000259" key="2">
    <source>
        <dbReference type="PROSITE" id="PS50835"/>
    </source>
</evidence>
<feature type="domain" description="Ig-like" evidence="2">
    <location>
        <begin position="175"/>
        <end position="277"/>
    </location>
</feature>
<dbReference type="SMART" id="SM00407">
    <property type="entry name" value="IGc1"/>
    <property type="match status" value="2"/>
</dbReference>
<dbReference type="InterPro" id="IPR013783">
    <property type="entry name" value="Ig-like_fold"/>
</dbReference>
<name>A0A8C7NJ02_ONCMY</name>
<dbReference type="GeneTree" id="ENSGT01060000248704"/>
<reference evidence="3" key="1">
    <citation type="submission" date="2020-07" db="EMBL/GenBank/DDBJ databases">
        <title>A long reads based de novo assembly of the rainbow trout Arlee double haploid line genome.</title>
        <authorList>
            <person name="Gao G."/>
            <person name="Palti Y."/>
        </authorList>
    </citation>
    <scope>NUCLEOTIDE SEQUENCE [LARGE SCALE GENOMIC DNA]</scope>
</reference>
<accession>A0A8C7NJ02</accession>
<evidence type="ECO:0000313" key="4">
    <source>
        <dbReference type="Proteomes" id="UP000694395"/>
    </source>
</evidence>
<dbReference type="SUPFAM" id="SSF48726">
    <property type="entry name" value="Immunoglobulin"/>
    <property type="match status" value="4"/>
</dbReference>
<dbReference type="PANTHER" id="PTHR23411">
    <property type="entry name" value="TAPASIN"/>
    <property type="match status" value="1"/>
</dbReference>
<keyword evidence="1" id="KW-0393">Immunoglobulin domain</keyword>
<dbReference type="Gene3D" id="2.60.40.10">
    <property type="entry name" value="Immunoglobulins"/>
    <property type="match status" value="3"/>
</dbReference>
<dbReference type="PROSITE" id="PS50835">
    <property type="entry name" value="IG_LIKE"/>
    <property type="match status" value="3"/>
</dbReference>
<dbReference type="AlphaFoldDB" id="A0A8C7NJ02"/>
<keyword evidence="4" id="KW-1185">Reference proteome</keyword>
<sequence>MAVFFYLFGDYYINWIRQQPGKRLEWIDCLKGWFTLTEDVSINTQVVFVLLGICPSHTVYGYFDYWGKGTLITVSSATAPSTLLTLMNCGTPSNDIYSLGCIAKGFSPSSHTFQWTDASGKALTDFVQYPAVQSGETYTGVSQLRVAKNVWENSKSFRCSVDHPGGAKTAVINKPEPLTVTLNPPRVREVFLDNQAVLECVITATDQNTVSGTNITWHINGDIQTAHIDLKPIESKGNLNSRVSTLTIDQTRWTNVNKVQCSAMKSGEDTPVIQDISEAPSVSVHILPEEDTKKDGDVTLVCLVVSPSLCDVYIMWKEDSGEYQEGVTSPPQKTKKGNYFVTSVFTTTKDKWDTNVLFTCAVKHAGSDNSTSPKEMSAGFALSCTDNFEDEFGSLWSTTSSFIILFLLSLTYSTVVMQKQLPLSLSP</sequence>
<organism evidence="3 4">
    <name type="scientific">Oncorhynchus mykiss</name>
    <name type="common">Rainbow trout</name>
    <name type="synonym">Salmo gairdneri</name>
    <dbReference type="NCBI Taxonomy" id="8022"/>
    <lineage>
        <taxon>Eukaryota</taxon>
        <taxon>Metazoa</taxon>
        <taxon>Chordata</taxon>
        <taxon>Craniata</taxon>
        <taxon>Vertebrata</taxon>
        <taxon>Euteleostomi</taxon>
        <taxon>Actinopterygii</taxon>
        <taxon>Neopterygii</taxon>
        <taxon>Teleostei</taxon>
        <taxon>Protacanthopterygii</taxon>
        <taxon>Salmoniformes</taxon>
        <taxon>Salmonidae</taxon>
        <taxon>Salmoninae</taxon>
        <taxon>Oncorhynchus</taxon>
    </lineage>
</organism>
<reference evidence="3" key="3">
    <citation type="submission" date="2025-09" db="UniProtKB">
        <authorList>
            <consortium name="Ensembl"/>
        </authorList>
    </citation>
    <scope>IDENTIFICATION</scope>
</reference>
<evidence type="ECO:0000313" key="3">
    <source>
        <dbReference type="Ensembl" id="ENSOMYP00000008358.2"/>
    </source>
</evidence>